<dbReference type="InterPro" id="IPR001539">
    <property type="entry name" value="Peptidase_U32"/>
</dbReference>
<dbReference type="InterPro" id="IPR051454">
    <property type="entry name" value="RNA/ubiquinone_mod_enzymes"/>
</dbReference>
<dbReference type="PANTHER" id="PTHR30217">
    <property type="entry name" value="PEPTIDASE U32 FAMILY"/>
    <property type="match status" value="1"/>
</dbReference>
<evidence type="ECO:0000313" key="3">
    <source>
        <dbReference type="Proteomes" id="UP000053961"/>
    </source>
</evidence>
<proteinExistence type="predicted"/>
<evidence type="ECO:0000259" key="1">
    <source>
        <dbReference type="Pfam" id="PF12392"/>
    </source>
</evidence>
<dbReference type="EMBL" id="LGHB01000034">
    <property type="protein sequence ID" value="KUK95486.1"/>
    <property type="molecule type" value="Genomic_DNA"/>
</dbReference>
<organism evidence="2 3">
    <name type="scientific">Methanothrix harundinacea</name>
    <dbReference type="NCBI Taxonomy" id="301375"/>
    <lineage>
        <taxon>Archaea</taxon>
        <taxon>Methanobacteriati</taxon>
        <taxon>Methanobacteriota</taxon>
        <taxon>Stenosarchaea group</taxon>
        <taxon>Methanomicrobia</taxon>
        <taxon>Methanotrichales</taxon>
        <taxon>Methanotrichaceae</taxon>
        <taxon>Methanothrix</taxon>
    </lineage>
</organism>
<gene>
    <name evidence="2" type="ORF">XE07_1796</name>
</gene>
<dbReference type="PROSITE" id="PS01276">
    <property type="entry name" value="PEPTIDASE_U32"/>
    <property type="match status" value="1"/>
</dbReference>
<name>A0A117MBS9_9EURY</name>
<comment type="caution">
    <text evidence="2">The sequence shown here is derived from an EMBL/GenBank/DDBJ whole genome shotgun (WGS) entry which is preliminary data.</text>
</comment>
<dbReference type="InterPro" id="IPR020988">
    <property type="entry name" value="Pept_U32_collagenase"/>
</dbReference>
<dbReference type="Pfam" id="PF12392">
    <property type="entry name" value="DUF3656"/>
    <property type="match status" value="1"/>
</dbReference>
<dbReference type="Pfam" id="PF01136">
    <property type="entry name" value="Peptidase_U32"/>
    <property type="match status" value="2"/>
</dbReference>
<dbReference type="PATRIC" id="fig|301375.6.peg.1227"/>
<feature type="domain" description="Peptidase U32 collagenase" evidence="1">
    <location>
        <begin position="408"/>
        <end position="512"/>
    </location>
</feature>
<protein>
    <submittedName>
        <fullName evidence="2">Peptidase U32</fullName>
    </submittedName>
</protein>
<sequence length="850" mass="94025">MRRSGELPELLAPAGSWEALIAAIESGADAVYLAGKKFGARKGAKNFDDSELLRAIELAHLYDVKVYVAVNTLIPEMEIEEVARQLVWLYEAGADAVLVQDPGVIRLARELVGDLELHASTQMTICSLEGARWAADMGLKRAVLARELTLPEVEEIANDAPIGVEVFVHGALCYSYSGQCLLSSLIGGRSGNRGMCAQPCRKPYRLLRAGEQDDRGRPIKLEEVSCRGRYPLSTKDLAVYPHLKKLVRVPIEALKIEGRMRSPEYVGVVVSIYRKALDAISRGDWTPSREDERELALVFNREFTKGCIGGADRRDLVSTDRPDHRGLRVGEVALWDRCRRKAKVRIEGGLVPERGDGLVIISRNEELGFVIRSPVDFEDGVIWFYLPEPVEKGSEVFLTRRAGLVYRQGPRAGEMIPVDMKVRWEGGRPILEGGISLSGGKVVRAALKADFSMVPAIKRPLSEDQIEAQLRKTGSTPFFARNIEIDYPGGLFAPLGEINRLRREFLEVAEEEVASSFRPSVEEAEKARVGLEDLSARRRKAPRRSPPERSRPSISIYVSTLEEVSGAAEGGCRRVYFEPVVGIADGRRCRPEKTGPEEVLETLHLAREISDRWDVDLVWKWPRIVRRRFFDFAAPLLERARVVEVMVEGVGLAEAVSAQVPGMRVSGSIGLNVWNSSAVEALGPSFQRLTLSPELSWREMAELLVRSRSLSYSPDLEVLVQGNVEAMVAENCLLSSALGCEVVAGAGEDFWGIEDETGRVFPVREDGEGRTHVYNAVELSLIDEVPKIVDMGVGSIAIDARGRKAGYARKMAEIYRRSLMGGDLSGLKREAREISLGGITKGAFLRGRKE</sequence>
<reference evidence="3" key="1">
    <citation type="journal article" date="2015" name="MBio">
        <title>Genome-Resolved Metagenomic Analysis Reveals Roles for Candidate Phyla and Other Microbial Community Members in Biogeochemical Transformations in Oil Reservoirs.</title>
        <authorList>
            <person name="Hu P."/>
            <person name="Tom L."/>
            <person name="Singh A."/>
            <person name="Thomas B.C."/>
            <person name="Baker B.J."/>
            <person name="Piceno Y.M."/>
            <person name="Andersen G.L."/>
            <person name="Banfield J.F."/>
        </authorList>
    </citation>
    <scope>NUCLEOTIDE SEQUENCE [LARGE SCALE GENOMIC DNA]</scope>
</reference>
<evidence type="ECO:0000313" key="2">
    <source>
        <dbReference type="EMBL" id="KUK95486.1"/>
    </source>
</evidence>
<dbReference type="PANTHER" id="PTHR30217:SF10">
    <property type="entry name" value="23S RRNA 5-HYDROXYCYTIDINE C2501 SYNTHASE"/>
    <property type="match status" value="1"/>
</dbReference>
<dbReference type="AlphaFoldDB" id="A0A117MBS9"/>
<accession>A0A117MBS9</accession>
<dbReference type="Proteomes" id="UP000053961">
    <property type="component" value="Unassembled WGS sequence"/>
</dbReference>